<organism evidence="9 10">
    <name type="scientific">Saccoglossus kowalevskii</name>
    <name type="common">Acorn worm</name>
    <dbReference type="NCBI Taxonomy" id="10224"/>
    <lineage>
        <taxon>Eukaryota</taxon>
        <taxon>Metazoa</taxon>
        <taxon>Hemichordata</taxon>
        <taxon>Enteropneusta</taxon>
        <taxon>Harrimaniidae</taxon>
        <taxon>Saccoglossus</taxon>
    </lineage>
</organism>
<name>A0ABM0M9D4_SACKO</name>
<keyword evidence="9" id="KW-1185">Reference proteome</keyword>
<dbReference type="InterPro" id="IPR016024">
    <property type="entry name" value="ARM-type_fold"/>
</dbReference>
<keyword evidence="4" id="KW-0677">Repeat</keyword>
<evidence type="ECO:0000313" key="9">
    <source>
        <dbReference type="Proteomes" id="UP000694865"/>
    </source>
</evidence>
<comment type="subunit">
    <text evidence="7">Forms pentamers. Component of the PI(3,5)P2 regulatory complex/PAS complex, at least composed of PIKFYVE, FIG4 and VAC14. VAC14 nucleates the assembly of the complex and serves as a scaffold by pentamerizing into a star-shaped structure, which can bind a single copy each of PIKFYVE and FIG4 and coordinates their activities. Interacts with NOS1.</text>
</comment>
<dbReference type="RefSeq" id="XP_006816625.1">
    <property type="nucleotide sequence ID" value="XM_006816562.1"/>
</dbReference>
<gene>
    <name evidence="10" type="primary">LOC100376165</name>
</gene>
<comment type="function">
    <text evidence="6">Scaffold protein component of the PI(3,5)P2 regulatory complex which regulates both the synthesis and turnover of phosphatidylinositol 3,5-bisphosphate (PtdIns(3,5)P2). Pentamerizes into a star-shaped structure and nucleates the assembly of the complex. The pentamer binds a single copy each of PIKFYVE and FIG4 and coordinates both PIKfyve kinase activity and FIG4 phosphatase activity, being required to maintain normal levels of phosphatidylinositol 3-phosphate (PtdIns(3)P) and phosphatidylinositol 5-phosphate (PtdIns(5)P). Plays a role in the biogenesis of endosome carrier vesicles (ECV) / multivesicular bodies (MVB) transport intermediates from early endosomes.</text>
</comment>
<protein>
    <recommendedName>
        <fullName evidence="3">Protein VAC14 homolog</fullName>
    </recommendedName>
</protein>
<dbReference type="InterPro" id="IPR021841">
    <property type="entry name" value="VAC14_Fig4p-bd"/>
</dbReference>
<evidence type="ECO:0000256" key="1">
    <source>
        <dbReference type="ARBA" id="ARBA00004308"/>
    </source>
</evidence>
<evidence type="ECO:0000256" key="5">
    <source>
        <dbReference type="ARBA" id="ARBA00023136"/>
    </source>
</evidence>
<keyword evidence="5" id="KW-0472">Membrane</keyword>
<dbReference type="PANTHER" id="PTHR16023">
    <property type="entry name" value="TAX1 BINDING PROTEIN-RELATED"/>
    <property type="match status" value="1"/>
</dbReference>
<evidence type="ECO:0000256" key="4">
    <source>
        <dbReference type="ARBA" id="ARBA00022737"/>
    </source>
</evidence>
<evidence type="ECO:0000256" key="7">
    <source>
        <dbReference type="ARBA" id="ARBA00047092"/>
    </source>
</evidence>
<dbReference type="PANTHER" id="PTHR16023:SF0">
    <property type="entry name" value="PROTEIN VAC14 HOMOLOG"/>
    <property type="match status" value="1"/>
</dbReference>
<evidence type="ECO:0000256" key="2">
    <source>
        <dbReference type="ARBA" id="ARBA00010225"/>
    </source>
</evidence>
<feature type="domain" description="Vacuolar protein 14 C-terminal Fig4-binding" evidence="8">
    <location>
        <begin position="471"/>
        <end position="648"/>
    </location>
</feature>
<evidence type="ECO:0000256" key="3">
    <source>
        <dbReference type="ARBA" id="ARBA00013840"/>
    </source>
</evidence>
<dbReference type="SUPFAM" id="SSF48371">
    <property type="entry name" value="ARM repeat"/>
    <property type="match status" value="1"/>
</dbReference>
<proteinExistence type="inferred from homology"/>
<dbReference type="Pfam" id="PF11916">
    <property type="entry name" value="Vac14_Fig4_bd"/>
    <property type="match status" value="1"/>
</dbReference>
<dbReference type="GeneID" id="100376165"/>
<comment type="subcellular location">
    <subcellularLocation>
        <location evidence="1">Endomembrane system</location>
    </subcellularLocation>
</comment>
<comment type="similarity">
    <text evidence="2">Belongs to the VAC14 family.</text>
</comment>
<dbReference type="Pfam" id="PF12755">
    <property type="entry name" value="Vac14_Fab1_bd"/>
    <property type="match status" value="1"/>
</dbReference>
<evidence type="ECO:0000256" key="6">
    <source>
        <dbReference type="ARBA" id="ARBA00045654"/>
    </source>
</evidence>
<accession>A0ABM0M9D4</accession>
<dbReference type="InterPro" id="IPR026825">
    <property type="entry name" value="Vac14"/>
</dbReference>
<evidence type="ECO:0000313" key="10">
    <source>
        <dbReference type="RefSeq" id="XP_006816625.1"/>
    </source>
</evidence>
<dbReference type="InterPro" id="IPR011989">
    <property type="entry name" value="ARM-like"/>
</dbReference>
<dbReference type="Proteomes" id="UP000694865">
    <property type="component" value="Unplaced"/>
</dbReference>
<reference evidence="10" key="1">
    <citation type="submission" date="2025-08" db="UniProtKB">
        <authorList>
            <consortium name="RefSeq"/>
        </authorList>
    </citation>
    <scope>IDENTIFICATION</scope>
    <source>
        <tissue evidence="10">Testes</tissue>
    </source>
</reference>
<evidence type="ECO:0000259" key="8">
    <source>
        <dbReference type="Pfam" id="PF11916"/>
    </source>
</evidence>
<dbReference type="Gene3D" id="1.25.10.10">
    <property type="entry name" value="Leucine-rich Repeat Variant"/>
    <property type="match status" value="2"/>
</dbReference>
<sequence length="709" mass="80471">MSERDFAPLNAACVRALNDKLYDKRKVAALEIEKMVKEYVASNNTEQIKKLISVLTNEFAMSHNPNGRKGGLIGLAASAIALGKESCNYLAELIRPVLACFLDPDSRVRYYACEALYNIVKVARGCVLPFFNEVFDGLSKLAADPDLNVKNGSELLDRLMKDIVTESLSFDLVAFIPLLRERIYTTNSFARQFIVSWVTVLDSVPHIDMLVFLPEILDGMFHILGDQSKEIRKMCESALAEFLLEIKKSPNSVDFAAMVNILTTHSQSQDALIQFTAITWLKEFLTIAGRTMLPYSSGLLTAILPCVAYEDDKKNVKEVAKTVNQTLMRLITPDDDKDTEDSTSTSHHQVYVKLELAPMVDVLTRHLLHTSMQTRMAVLKWIYHLHIKTPNKIFNHVEELFPVLLKTLSDTSDEVVLLDIEVLAEIASSTAGAGKDCKDVGGSSVEPVPGMNVYFTKFMVNLMKLFSTDKHLLEDRGSFIIRQLCLLLNSEDIYKALSEILIHEEELKFASSMVQTLNSILLTSTELLDLRLQLKDLKTKESCALFSCLYKSWCHSPVATVSLCFLTQNYKHACDLLHLFGDLEVTVVFLTEIDKLVQLIESPIFTYLRLQLLDVEHNQYLVKSLYGLLMLLPQSSAFTMLRHRLDCVPNYQVLPKDDRPTKSPEDRPYLKTINFNELLEHFIKIQHDHAKAKRPRARNVEEYVRKLDF</sequence>